<keyword evidence="7" id="KW-1185">Reference proteome</keyword>
<gene>
    <name evidence="4" type="ORF">HDID_LOCUS523</name>
    <name evidence="5" type="ORF">WMSIL1_LOCUS3835</name>
</gene>
<name>A0A0R3S8N1_HYMDI</name>
<dbReference type="EMBL" id="UYSG01000071">
    <property type="protein sequence ID" value="VDL16565.1"/>
    <property type="molecule type" value="Genomic_DNA"/>
</dbReference>
<dbReference type="EMBL" id="CABIJS010000111">
    <property type="protein sequence ID" value="VUZ43593.1"/>
    <property type="molecule type" value="Genomic_DNA"/>
</dbReference>
<dbReference type="WBParaSite" id="HDID_0000052201-mRNA-1">
    <property type="protein sequence ID" value="HDID_0000052201-mRNA-1"/>
    <property type="gene ID" value="HDID_0000052201"/>
</dbReference>
<dbReference type="Proteomes" id="UP000321570">
    <property type="component" value="Unassembled WGS sequence"/>
</dbReference>
<dbReference type="SUPFAM" id="SSF55753">
    <property type="entry name" value="Actin depolymerizing proteins"/>
    <property type="match status" value="1"/>
</dbReference>
<dbReference type="PROSITE" id="PS51263">
    <property type="entry name" value="ADF_H"/>
    <property type="match status" value="1"/>
</dbReference>
<dbReference type="SMART" id="SM00102">
    <property type="entry name" value="ADF"/>
    <property type="match status" value="1"/>
</dbReference>
<evidence type="ECO:0000313" key="6">
    <source>
        <dbReference type="Proteomes" id="UP000274504"/>
    </source>
</evidence>
<dbReference type="Gene3D" id="3.40.20.10">
    <property type="entry name" value="Severin"/>
    <property type="match status" value="1"/>
</dbReference>
<dbReference type="GO" id="GO:0003779">
    <property type="term" value="F:actin binding"/>
    <property type="evidence" value="ECO:0007669"/>
    <property type="project" value="UniProtKB-KW"/>
</dbReference>
<dbReference type="PANTHER" id="PTHR11913">
    <property type="entry name" value="COFILIN-RELATED"/>
    <property type="match status" value="1"/>
</dbReference>
<evidence type="ECO:0000313" key="8">
    <source>
        <dbReference type="WBParaSite" id="HDID_0000052201-mRNA-1"/>
    </source>
</evidence>
<evidence type="ECO:0000259" key="3">
    <source>
        <dbReference type="PROSITE" id="PS51263"/>
    </source>
</evidence>
<dbReference type="STRING" id="6216.A0A0R3S8N1"/>
<dbReference type="AlphaFoldDB" id="A0A0R3S8N1"/>
<reference evidence="4 6" key="2">
    <citation type="submission" date="2018-11" db="EMBL/GenBank/DDBJ databases">
        <authorList>
            <consortium name="Pathogen Informatics"/>
        </authorList>
    </citation>
    <scope>NUCLEOTIDE SEQUENCE [LARGE SCALE GENOMIC DNA]</scope>
</reference>
<dbReference type="InterPro" id="IPR002108">
    <property type="entry name" value="ADF-H"/>
</dbReference>
<evidence type="ECO:0000313" key="7">
    <source>
        <dbReference type="Proteomes" id="UP000321570"/>
    </source>
</evidence>
<accession>A0A0R3S8N1</accession>
<dbReference type="InterPro" id="IPR029006">
    <property type="entry name" value="ADF-H/Gelsolin-like_dom_sf"/>
</dbReference>
<dbReference type="GO" id="GO:0015629">
    <property type="term" value="C:actin cytoskeleton"/>
    <property type="evidence" value="ECO:0007669"/>
    <property type="project" value="InterPro"/>
</dbReference>
<comment type="similarity">
    <text evidence="1">Belongs to the actin-binding proteins ADF family.</text>
</comment>
<dbReference type="Proteomes" id="UP000274504">
    <property type="component" value="Unassembled WGS sequence"/>
</dbReference>
<evidence type="ECO:0000313" key="5">
    <source>
        <dbReference type="EMBL" id="VUZ43593.1"/>
    </source>
</evidence>
<dbReference type="CDD" id="cd11286">
    <property type="entry name" value="ADF_cofilin_like"/>
    <property type="match status" value="1"/>
</dbReference>
<sequence length="137" mass="15421">MASGVKCSDKCISRYNDLKLRKDCRYIIYRIEGTKEIIVSEVGDRDCDFEDFKNKLLNDNCPCYAVLDFEPEKNNSSLVLVSWIPDSAVVRERMLYASSLDALKSKLVGCKAVLQLNDAGDLTEAHFCENIPGSKKT</sequence>
<evidence type="ECO:0000256" key="1">
    <source>
        <dbReference type="ARBA" id="ARBA00006844"/>
    </source>
</evidence>
<organism evidence="8">
    <name type="scientific">Hymenolepis diminuta</name>
    <name type="common">Rat tapeworm</name>
    <dbReference type="NCBI Taxonomy" id="6216"/>
    <lineage>
        <taxon>Eukaryota</taxon>
        <taxon>Metazoa</taxon>
        <taxon>Spiralia</taxon>
        <taxon>Lophotrochozoa</taxon>
        <taxon>Platyhelminthes</taxon>
        <taxon>Cestoda</taxon>
        <taxon>Eucestoda</taxon>
        <taxon>Cyclophyllidea</taxon>
        <taxon>Hymenolepididae</taxon>
        <taxon>Hymenolepis</taxon>
    </lineage>
</organism>
<dbReference type="GO" id="GO:0030042">
    <property type="term" value="P:actin filament depolymerization"/>
    <property type="evidence" value="ECO:0007669"/>
    <property type="project" value="InterPro"/>
</dbReference>
<reference evidence="8" key="1">
    <citation type="submission" date="2017-02" db="UniProtKB">
        <authorList>
            <consortium name="WormBaseParasite"/>
        </authorList>
    </citation>
    <scope>IDENTIFICATION</scope>
</reference>
<reference evidence="5 7" key="3">
    <citation type="submission" date="2019-07" db="EMBL/GenBank/DDBJ databases">
        <authorList>
            <person name="Jastrzebski P J."/>
            <person name="Paukszto L."/>
            <person name="Jastrzebski P J."/>
        </authorList>
    </citation>
    <scope>NUCLEOTIDE SEQUENCE [LARGE SCALE GENOMIC DNA]</scope>
    <source>
        <strain evidence="5 7">WMS-il1</strain>
    </source>
</reference>
<dbReference type="OrthoDB" id="10249245at2759"/>
<evidence type="ECO:0000256" key="2">
    <source>
        <dbReference type="ARBA" id="ARBA00023203"/>
    </source>
</evidence>
<protein>
    <submittedName>
        <fullName evidence="8">ADF-H domain-containing protein</fullName>
    </submittedName>
</protein>
<feature type="domain" description="ADF-H" evidence="3">
    <location>
        <begin position="2"/>
        <end position="132"/>
    </location>
</feature>
<proteinExistence type="inferred from homology"/>
<evidence type="ECO:0000313" key="4">
    <source>
        <dbReference type="EMBL" id="VDL16565.1"/>
    </source>
</evidence>
<dbReference type="InterPro" id="IPR017904">
    <property type="entry name" value="ADF/Cofilin"/>
</dbReference>
<dbReference type="Pfam" id="PF00241">
    <property type="entry name" value="Cofilin_ADF"/>
    <property type="match status" value="1"/>
</dbReference>
<keyword evidence="2" id="KW-0009">Actin-binding</keyword>